<keyword evidence="7 11" id="KW-0862">Zinc</keyword>
<dbReference type="SUPFAM" id="SSF50156">
    <property type="entry name" value="PDZ domain-like"/>
    <property type="match status" value="2"/>
</dbReference>
<comment type="cofactor">
    <cofactor evidence="1 11">
        <name>Zn(2+)</name>
        <dbReference type="ChEBI" id="CHEBI:29105"/>
    </cofactor>
</comment>
<dbReference type="CDD" id="cd06163">
    <property type="entry name" value="S2P-M50_PDZ_RseP-like"/>
    <property type="match status" value="1"/>
</dbReference>
<evidence type="ECO:0000256" key="7">
    <source>
        <dbReference type="ARBA" id="ARBA00022833"/>
    </source>
</evidence>
<evidence type="ECO:0000259" key="12">
    <source>
        <dbReference type="SMART" id="SM00228"/>
    </source>
</evidence>
<dbReference type="GO" id="GO:0004222">
    <property type="term" value="F:metalloendopeptidase activity"/>
    <property type="evidence" value="ECO:0007669"/>
    <property type="project" value="InterPro"/>
</dbReference>
<evidence type="ECO:0000256" key="9">
    <source>
        <dbReference type="ARBA" id="ARBA00023049"/>
    </source>
</evidence>
<feature type="domain" description="PDZ" evidence="12">
    <location>
        <begin position="114"/>
        <end position="185"/>
    </location>
</feature>
<evidence type="ECO:0000256" key="4">
    <source>
        <dbReference type="ARBA" id="ARBA00022670"/>
    </source>
</evidence>
<dbReference type="GO" id="GO:0046872">
    <property type="term" value="F:metal ion binding"/>
    <property type="evidence" value="ECO:0007669"/>
    <property type="project" value="UniProtKB-KW"/>
</dbReference>
<proteinExistence type="inferred from homology"/>
<sequence length="454" mass="49177">MSDFLGSVWWLIVSLGVLVTFHEFGHYWVARRCGVKVLRFSVGFGRALWSRRGRDGTVYQVAMIPLGGYVKMLDEREGAVPPAEAAQAFNRASVWKRIAIVAAGPIANLVLCVALLWAMFVIGRPDYAPVIGQATGIAEAAGLRAGDRIAAVDDRRTPTWNELQLALMPAALDHRDVRLEVVDARERESVRALPLSQLPDDFDQRRIAQAIGLLPRHFLAPPLIGRVAPESAAWGILAEGDQVTAVDGSPVRSFDDIGPLVQALGARGGPAMIEVRRDGERLALEIAPRQVDRPDGNGRYWALGIAPPRNLPLPPKDAMQRHGPLEAVPVAVREVGHLTSQLVGMIGRAFTGRVAIENTVAGPITIARAANTYAQQGPAWYLTILALLSLSLAILNLLPIPLLDGGHLLYYLIELVKGSPVSERTMAAGQYVGLVLLASLMGLAFYNDILQLVR</sequence>
<comment type="caution">
    <text evidence="13">The sequence shown here is derived from an EMBL/GenBank/DDBJ whole genome shotgun (WGS) entry which is preliminary data.</text>
</comment>
<keyword evidence="14" id="KW-1185">Reference proteome</keyword>
<evidence type="ECO:0000256" key="8">
    <source>
        <dbReference type="ARBA" id="ARBA00022989"/>
    </source>
</evidence>
<keyword evidence="10 11" id="KW-0472">Membrane</keyword>
<evidence type="ECO:0000256" key="2">
    <source>
        <dbReference type="ARBA" id="ARBA00004141"/>
    </source>
</evidence>
<dbReference type="GO" id="GO:0006508">
    <property type="term" value="P:proteolysis"/>
    <property type="evidence" value="ECO:0007669"/>
    <property type="project" value="UniProtKB-KW"/>
</dbReference>
<feature type="transmembrane region" description="Helical" evidence="11">
    <location>
        <begin position="380"/>
        <end position="413"/>
    </location>
</feature>
<comment type="similarity">
    <text evidence="3 11">Belongs to the peptidase M50B family.</text>
</comment>
<evidence type="ECO:0000256" key="6">
    <source>
        <dbReference type="ARBA" id="ARBA00022801"/>
    </source>
</evidence>
<dbReference type="Pfam" id="PF02163">
    <property type="entry name" value="Peptidase_M50"/>
    <property type="match status" value="1"/>
</dbReference>
<keyword evidence="11" id="KW-0479">Metal-binding</keyword>
<dbReference type="InterPro" id="IPR004387">
    <property type="entry name" value="Pept_M50_Zn"/>
</dbReference>
<dbReference type="Proteomes" id="UP000589896">
    <property type="component" value="Unassembled WGS sequence"/>
</dbReference>
<keyword evidence="9 11" id="KW-0482">Metalloprotease</keyword>
<feature type="domain" description="PDZ" evidence="12">
    <location>
        <begin position="209"/>
        <end position="279"/>
    </location>
</feature>
<keyword evidence="4 13" id="KW-0645">Protease</keyword>
<gene>
    <name evidence="13" type="primary">rseP</name>
    <name evidence="13" type="ORF">H0E82_07485</name>
</gene>
<dbReference type="InterPro" id="IPR008915">
    <property type="entry name" value="Peptidase_M50"/>
</dbReference>
<dbReference type="AlphaFoldDB" id="A0A7Z0QPT6"/>
<feature type="transmembrane region" description="Helical" evidence="11">
    <location>
        <begin position="6"/>
        <end position="29"/>
    </location>
</feature>
<evidence type="ECO:0000256" key="10">
    <source>
        <dbReference type="ARBA" id="ARBA00023136"/>
    </source>
</evidence>
<dbReference type="Gene3D" id="2.30.42.10">
    <property type="match status" value="2"/>
</dbReference>
<keyword evidence="5 11" id="KW-0812">Transmembrane</keyword>
<accession>A0A7Z0QPT6</accession>
<organism evidence="13 14">
    <name type="scientific">Luteimonas deserti</name>
    <dbReference type="NCBI Taxonomy" id="2752306"/>
    <lineage>
        <taxon>Bacteria</taxon>
        <taxon>Pseudomonadati</taxon>
        <taxon>Pseudomonadota</taxon>
        <taxon>Gammaproteobacteria</taxon>
        <taxon>Lysobacterales</taxon>
        <taxon>Lysobacteraceae</taxon>
        <taxon>Luteimonas</taxon>
    </lineage>
</organism>
<dbReference type="PANTHER" id="PTHR42837">
    <property type="entry name" value="REGULATOR OF SIGMA-E PROTEASE RSEP"/>
    <property type="match status" value="1"/>
</dbReference>
<evidence type="ECO:0000256" key="11">
    <source>
        <dbReference type="RuleBase" id="RU362031"/>
    </source>
</evidence>
<feature type="transmembrane region" description="Helical" evidence="11">
    <location>
        <begin position="98"/>
        <end position="120"/>
    </location>
</feature>
<protein>
    <recommendedName>
        <fullName evidence="11">Zinc metalloprotease</fullName>
        <ecNumber evidence="11">3.4.24.-</ecNumber>
    </recommendedName>
</protein>
<feature type="transmembrane region" description="Helical" evidence="11">
    <location>
        <begin position="425"/>
        <end position="446"/>
    </location>
</feature>
<dbReference type="InterPro" id="IPR001478">
    <property type="entry name" value="PDZ"/>
</dbReference>
<dbReference type="InterPro" id="IPR036034">
    <property type="entry name" value="PDZ_sf"/>
</dbReference>
<evidence type="ECO:0000313" key="13">
    <source>
        <dbReference type="EMBL" id="NYZ62607.1"/>
    </source>
</evidence>
<dbReference type="RefSeq" id="WP_180544841.1">
    <property type="nucleotide sequence ID" value="NZ_JACCJZ010000014.1"/>
</dbReference>
<dbReference type="GO" id="GO:0016020">
    <property type="term" value="C:membrane"/>
    <property type="evidence" value="ECO:0007669"/>
    <property type="project" value="UniProtKB-SubCell"/>
</dbReference>
<evidence type="ECO:0000256" key="3">
    <source>
        <dbReference type="ARBA" id="ARBA00007931"/>
    </source>
</evidence>
<dbReference type="NCBIfam" id="TIGR00054">
    <property type="entry name" value="RIP metalloprotease RseP"/>
    <property type="match status" value="1"/>
</dbReference>
<evidence type="ECO:0000256" key="5">
    <source>
        <dbReference type="ARBA" id="ARBA00022692"/>
    </source>
</evidence>
<reference evidence="13 14" key="1">
    <citation type="submission" date="2020-07" db="EMBL/GenBank/DDBJ databases">
        <title>isolation of Luteimonas sp. SJ-16.</title>
        <authorList>
            <person name="Huang X.-X."/>
            <person name="Xu L."/>
            <person name="Sun J.-Q."/>
        </authorList>
    </citation>
    <scope>NUCLEOTIDE SEQUENCE [LARGE SCALE GENOMIC DNA]</scope>
    <source>
        <strain evidence="13 14">SJ-16</strain>
    </source>
</reference>
<evidence type="ECO:0000313" key="14">
    <source>
        <dbReference type="Proteomes" id="UP000589896"/>
    </source>
</evidence>
<keyword evidence="8 11" id="KW-1133">Transmembrane helix</keyword>
<dbReference type="EC" id="3.4.24.-" evidence="11"/>
<evidence type="ECO:0000256" key="1">
    <source>
        <dbReference type="ARBA" id="ARBA00001947"/>
    </source>
</evidence>
<comment type="subcellular location">
    <subcellularLocation>
        <location evidence="2">Membrane</location>
        <topology evidence="2">Multi-pass membrane protein</topology>
    </subcellularLocation>
</comment>
<dbReference type="SMART" id="SM00228">
    <property type="entry name" value="PDZ"/>
    <property type="match status" value="2"/>
</dbReference>
<dbReference type="PANTHER" id="PTHR42837:SF2">
    <property type="entry name" value="MEMBRANE METALLOPROTEASE ARASP2, CHLOROPLASTIC-RELATED"/>
    <property type="match status" value="1"/>
</dbReference>
<dbReference type="EMBL" id="JACCJZ010000014">
    <property type="protein sequence ID" value="NYZ62607.1"/>
    <property type="molecule type" value="Genomic_DNA"/>
</dbReference>
<keyword evidence="6 11" id="KW-0378">Hydrolase</keyword>
<name>A0A7Z0QPT6_9GAMM</name>